<dbReference type="InterPro" id="IPR027417">
    <property type="entry name" value="P-loop_NTPase"/>
</dbReference>
<dbReference type="AlphaFoldDB" id="A0A7G5FEZ9"/>
<dbReference type="GO" id="GO:0016887">
    <property type="term" value="F:ATP hydrolysis activity"/>
    <property type="evidence" value="ECO:0007669"/>
    <property type="project" value="InterPro"/>
</dbReference>
<feature type="domain" description="ABC transmembrane type-1" evidence="11">
    <location>
        <begin position="62"/>
        <end position="252"/>
    </location>
</feature>
<comment type="subcellular location">
    <subcellularLocation>
        <location evidence="1 9">Cell membrane</location>
        <topology evidence="1 9">Multi-pass membrane protein</topology>
    </subcellularLocation>
</comment>
<dbReference type="PANTHER" id="PTHR43386">
    <property type="entry name" value="OLIGOPEPTIDE TRANSPORT SYSTEM PERMEASE PROTEIN APPC"/>
    <property type="match status" value="1"/>
</dbReference>
<dbReference type="Proteomes" id="UP000515570">
    <property type="component" value="Chromosome"/>
</dbReference>
<feature type="transmembrane region" description="Helical" evidence="9">
    <location>
        <begin position="111"/>
        <end position="137"/>
    </location>
</feature>
<keyword evidence="2 9" id="KW-0813">Transport</keyword>
<dbReference type="GO" id="GO:0005524">
    <property type="term" value="F:ATP binding"/>
    <property type="evidence" value="ECO:0007669"/>
    <property type="project" value="UniProtKB-KW"/>
</dbReference>
<dbReference type="RefSeq" id="WP_182385995.1">
    <property type="nucleotide sequence ID" value="NZ_CP059833.1"/>
</dbReference>
<dbReference type="InterPro" id="IPR050366">
    <property type="entry name" value="BP-dependent_transpt_permease"/>
</dbReference>
<dbReference type="PROSITE" id="PS50928">
    <property type="entry name" value="ABC_TM1"/>
    <property type="match status" value="1"/>
</dbReference>
<dbReference type="GO" id="GO:0005886">
    <property type="term" value="C:plasma membrane"/>
    <property type="evidence" value="ECO:0007669"/>
    <property type="project" value="UniProtKB-SubCell"/>
</dbReference>
<dbReference type="CDD" id="cd03257">
    <property type="entry name" value="ABC_NikE_OppD_transporters"/>
    <property type="match status" value="1"/>
</dbReference>
<name>A0A7G5FEZ9_9CORY</name>
<keyword evidence="6 12" id="KW-0067">ATP-binding</keyword>
<dbReference type="PROSITE" id="PS00211">
    <property type="entry name" value="ABC_TRANSPORTER_1"/>
    <property type="match status" value="1"/>
</dbReference>
<proteinExistence type="inferred from homology"/>
<dbReference type="SMART" id="SM00382">
    <property type="entry name" value="AAA"/>
    <property type="match status" value="1"/>
</dbReference>
<keyword evidence="13" id="KW-1185">Reference proteome</keyword>
<protein>
    <submittedName>
        <fullName evidence="12">Dipeptide/oligopeptide/nickel ABC transporter permease/ATP-binding protein</fullName>
    </submittedName>
</protein>
<dbReference type="SUPFAM" id="SSF52540">
    <property type="entry name" value="P-loop containing nucleoside triphosphate hydrolases"/>
    <property type="match status" value="1"/>
</dbReference>
<evidence type="ECO:0000256" key="2">
    <source>
        <dbReference type="ARBA" id="ARBA00022448"/>
    </source>
</evidence>
<dbReference type="EMBL" id="CP059833">
    <property type="protein sequence ID" value="QMV85190.1"/>
    <property type="molecule type" value="Genomic_DNA"/>
</dbReference>
<evidence type="ECO:0000313" key="12">
    <source>
        <dbReference type="EMBL" id="QMV85190.1"/>
    </source>
</evidence>
<dbReference type="InterPro" id="IPR035906">
    <property type="entry name" value="MetI-like_sf"/>
</dbReference>
<evidence type="ECO:0000256" key="9">
    <source>
        <dbReference type="RuleBase" id="RU363032"/>
    </source>
</evidence>
<dbReference type="SUPFAM" id="SSF161098">
    <property type="entry name" value="MetI-like"/>
    <property type="match status" value="1"/>
</dbReference>
<evidence type="ECO:0000256" key="6">
    <source>
        <dbReference type="ARBA" id="ARBA00022840"/>
    </source>
</evidence>
<gene>
    <name evidence="12" type="ORF">HW450_12895</name>
</gene>
<sequence>MFKPRLGASLFVLVLLYALLVPALLDQGSPSFATALQAPSGEHWWGTDHFGFDLFVRTAQALRVSLLIGLISALLATALGVVVGLSAATLGGWVDRVIMRLTDAINSIPHMILSVVIVALFQGSIPALIISIGITHWAPVARIIRSTVLSVRASDFVDASYGAGARPRWILRRHYFPAALSQAVVAITMLMPHAVWHESALSFLGLGIQPNEPSLGTLMDLAREDIMKGAWWSLVFPGIVLLLTTISAMSLMRKKDTTARDCDADLAVAAEVPDTGVAGLTVTADDGTTLVHDATLELTPGQVHGLVGASGSGKSTLGRALLGAIPPGCSVTGTISVAGERLTECESAAATRKPGASLSALRGSNVSFVPQSAATSFTPVRRIGPQLAELSTGMHTVPELLELVHLTPDIADYFPHQLSGGMMQRVAIAGALAGDPQVIVADEPTSALDPDLTLEILALLREIADSGTTVLLITHDIEDLIDAGICHHISVMHHGEIVEHGPHVLDNPTHPYTKALLAALPSGGLRLTKEFVSG</sequence>
<keyword evidence="8 9" id="KW-0472">Membrane</keyword>
<evidence type="ECO:0000259" key="11">
    <source>
        <dbReference type="PROSITE" id="PS50928"/>
    </source>
</evidence>
<evidence type="ECO:0000256" key="1">
    <source>
        <dbReference type="ARBA" id="ARBA00004651"/>
    </source>
</evidence>
<dbReference type="InterPro" id="IPR000515">
    <property type="entry name" value="MetI-like"/>
</dbReference>
<evidence type="ECO:0000256" key="3">
    <source>
        <dbReference type="ARBA" id="ARBA00022475"/>
    </source>
</evidence>
<evidence type="ECO:0000313" key="13">
    <source>
        <dbReference type="Proteomes" id="UP000515570"/>
    </source>
</evidence>
<dbReference type="Pfam" id="PF00528">
    <property type="entry name" value="BPD_transp_1"/>
    <property type="match status" value="1"/>
</dbReference>
<dbReference type="GO" id="GO:0055085">
    <property type="term" value="P:transmembrane transport"/>
    <property type="evidence" value="ECO:0007669"/>
    <property type="project" value="InterPro"/>
</dbReference>
<evidence type="ECO:0000259" key="10">
    <source>
        <dbReference type="PROSITE" id="PS50893"/>
    </source>
</evidence>
<evidence type="ECO:0000256" key="4">
    <source>
        <dbReference type="ARBA" id="ARBA00022692"/>
    </source>
</evidence>
<evidence type="ECO:0000256" key="7">
    <source>
        <dbReference type="ARBA" id="ARBA00022989"/>
    </source>
</evidence>
<dbReference type="InterPro" id="IPR003439">
    <property type="entry name" value="ABC_transporter-like_ATP-bd"/>
</dbReference>
<dbReference type="Gene3D" id="1.10.3720.10">
    <property type="entry name" value="MetI-like"/>
    <property type="match status" value="1"/>
</dbReference>
<keyword evidence="7 9" id="KW-1133">Transmembrane helix</keyword>
<comment type="similarity">
    <text evidence="9">Belongs to the binding-protein-dependent transport system permease family.</text>
</comment>
<dbReference type="Pfam" id="PF00005">
    <property type="entry name" value="ABC_tran"/>
    <property type="match status" value="1"/>
</dbReference>
<evidence type="ECO:0000256" key="5">
    <source>
        <dbReference type="ARBA" id="ARBA00022741"/>
    </source>
</evidence>
<evidence type="ECO:0000256" key="8">
    <source>
        <dbReference type="ARBA" id="ARBA00023136"/>
    </source>
</evidence>
<accession>A0A7G5FEZ9</accession>
<feature type="transmembrane region" description="Helical" evidence="9">
    <location>
        <begin position="175"/>
        <end position="196"/>
    </location>
</feature>
<organism evidence="12 13">
    <name type="scientific">Corynebacterium hindlerae</name>
    <dbReference type="NCBI Taxonomy" id="699041"/>
    <lineage>
        <taxon>Bacteria</taxon>
        <taxon>Bacillati</taxon>
        <taxon>Actinomycetota</taxon>
        <taxon>Actinomycetes</taxon>
        <taxon>Mycobacteriales</taxon>
        <taxon>Corynebacteriaceae</taxon>
        <taxon>Corynebacterium</taxon>
    </lineage>
</organism>
<feature type="domain" description="ABC transporter" evidence="10">
    <location>
        <begin position="275"/>
        <end position="519"/>
    </location>
</feature>
<dbReference type="InterPro" id="IPR003593">
    <property type="entry name" value="AAA+_ATPase"/>
</dbReference>
<dbReference type="InterPro" id="IPR017871">
    <property type="entry name" value="ABC_transporter-like_CS"/>
</dbReference>
<keyword evidence="5" id="KW-0547">Nucleotide-binding</keyword>
<dbReference type="CDD" id="cd06261">
    <property type="entry name" value="TM_PBP2"/>
    <property type="match status" value="1"/>
</dbReference>
<feature type="transmembrane region" description="Helical" evidence="9">
    <location>
        <begin position="229"/>
        <end position="251"/>
    </location>
</feature>
<dbReference type="PROSITE" id="PS50893">
    <property type="entry name" value="ABC_TRANSPORTER_2"/>
    <property type="match status" value="1"/>
</dbReference>
<keyword evidence="3" id="KW-1003">Cell membrane</keyword>
<dbReference type="PANTHER" id="PTHR43386:SF23">
    <property type="entry name" value="ABC TRANSPORTER"/>
    <property type="match status" value="1"/>
</dbReference>
<feature type="transmembrane region" description="Helical" evidence="9">
    <location>
        <begin position="61"/>
        <end position="90"/>
    </location>
</feature>
<keyword evidence="4 9" id="KW-0812">Transmembrane</keyword>
<dbReference type="Gene3D" id="3.40.50.300">
    <property type="entry name" value="P-loop containing nucleotide triphosphate hydrolases"/>
    <property type="match status" value="1"/>
</dbReference>
<reference evidence="12 13" key="1">
    <citation type="submission" date="2020-07" db="EMBL/GenBank/DDBJ databases">
        <title>non toxigenic Corynebacterium sp. nov from a clinical source.</title>
        <authorList>
            <person name="Bernier A.-M."/>
            <person name="Bernard K."/>
        </authorList>
    </citation>
    <scope>NUCLEOTIDE SEQUENCE [LARGE SCALE GENOMIC DNA]</scope>
    <source>
        <strain evidence="13">NML 93-0612</strain>
    </source>
</reference>